<feature type="compositionally biased region" description="Low complexity" evidence="1">
    <location>
        <begin position="31"/>
        <end position="46"/>
    </location>
</feature>
<organism evidence="3 4">
    <name type="scientific">Pelovirga terrestris</name>
    <dbReference type="NCBI Taxonomy" id="2771352"/>
    <lineage>
        <taxon>Bacteria</taxon>
        <taxon>Pseudomonadati</taxon>
        <taxon>Thermodesulfobacteriota</taxon>
        <taxon>Desulfuromonadia</taxon>
        <taxon>Geobacterales</taxon>
        <taxon>Geobacteraceae</taxon>
        <taxon>Pelovirga</taxon>
    </lineage>
</organism>
<sequence length="262" mass="27613">MKNRILYIVLSLTMTLLVGCQQSSNNQSAGTQPQTASPTSTSQAPTNNISGDVVETMNALGYTYVLVDTGSEQVWAATPQFAVSVGDLVVIPDGMAMHNYHSQTLDRTFDVVYFVESILNASSAAASTDTPAADQMPAGHPPISGMGGAAAAPITVTALEKLENGHNIEEIHAARDNLSGQEIKLRGKVVKFSPQIMGTNWIHLQDGSGNPAAGTHDLTLTSNTQLKVGDVVIASGKLTIDKDFGHGYAYDLIVEDAVVSVE</sequence>
<keyword evidence="3" id="KW-0238">DNA-binding</keyword>
<accession>A0A8J6R5H0</accession>
<reference evidence="3" key="1">
    <citation type="submission" date="2020-09" db="EMBL/GenBank/DDBJ databases">
        <title>Pelobacter alkaliphilus sp. nov., a novel anaerobic arsenate-reducing bacterium from terrestrial mud volcano.</title>
        <authorList>
            <person name="Khomyakova M.A."/>
            <person name="Merkel A.Y."/>
            <person name="Slobodkin A.I."/>
        </authorList>
    </citation>
    <scope>NUCLEOTIDE SEQUENCE</scope>
    <source>
        <strain evidence="3">M08fum</strain>
    </source>
</reference>
<name>A0A8J6R5H0_9BACT</name>
<dbReference type="EMBL" id="JACWUN010000005">
    <property type="protein sequence ID" value="MBD1400254.1"/>
    <property type="molecule type" value="Genomic_DNA"/>
</dbReference>
<protein>
    <submittedName>
        <fullName evidence="3">DNA-binding protein</fullName>
    </submittedName>
</protein>
<keyword evidence="2" id="KW-0732">Signal</keyword>
<dbReference type="PROSITE" id="PS51257">
    <property type="entry name" value="PROKAR_LIPOPROTEIN"/>
    <property type="match status" value="1"/>
</dbReference>
<proteinExistence type="predicted"/>
<evidence type="ECO:0000313" key="3">
    <source>
        <dbReference type="EMBL" id="MBD1400254.1"/>
    </source>
</evidence>
<dbReference type="GO" id="GO:0003677">
    <property type="term" value="F:DNA binding"/>
    <property type="evidence" value="ECO:0007669"/>
    <property type="project" value="UniProtKB-KW"/>
</dbReference>
<feature type="region of interest" description="Disordered" evidence="1">
    <location>
        <begin position="23"/>
        <end position="49"/>
    </location>
</feature>
<dbReference type="Proteomes" id="UP000632828">
    <property type="component" value="Unassembled WGS sequence"/>
</dbReference>
<feature type="signal peptide" evidence="2">
    <location>
        <begin position="1"/>
        <end position="23"/>
    </location>
</feature>
<comment type="caution">
    <text evidence="3">The sequence shown here is derived from an EMBL/GenBank/DDBJ whole genome shotgun (WGS) entry which is preliminary data.</text>
</comment>
<keyword evidence="4" id="KW-1185">Reference proteome</keyword>
<dbReference type="CDD" id="cd03524">
    <property type="entry name" value="RPA2_OBF_family"/>
    <property type="match status" value="1"/>
</dbReference>
<gene>
    <name evidence="3" type="ORF">ICT70_06190</name>
</gene>
<dbReference type="AlphaFoldDB" id="A0A8J6R5H0"/>
<feature type="chain" id="PRO_5035195187" evidence="2">
    <location>
        <begin position="24"/>
        <end position="262"/>
    </location>
</feature>
<evidence type="ECO:0000313" key="4">
    <source>
        <dbReference type="Proteomes" id="UP000632828"/>
    </source>
</evidence>
<evidence type="ECO:0000256" key="1">
    <source>
        <dbReference type="SAM" id="MobiDB-lite"/>
    </source>
</evidence>
<dbReference type="RefSeq" id="WP_191154523.1">
    <property type="nucleotide sequence ID" value="NZ_JACWUN010000005.1"/>
</dbReference>
<evidence type="ECO:0000256" key="2">
    <source>
        <dbReference type="SAM" id="SignalP"/>
    </source>
</evidence>